<feature type="compositionally biased region" description="Basic and acidic residues" evidence="1">
    <location>
        <begin position="186"/>
        <end position="208"/>
    </location>
</feature>
<feature type="compositionally biased region" description="Low complexity" evidence="1">
    <location>
        <begin position="1212"/>
        <end position="1227"/>
    </location>
</feature>
<protein>
    <submittedName>
        <fullName evidence="2">Sca1 complex scaffold protein scaa</fullName>
    </submittedName>
</protein>
<evidence type="ECO:0000256" key="1">
    <source>
        <dbReference type="SAM" id="MobiDB-lite"/>
    </source>
</evidence>
<feature type="region of interest" description="Disordered" evidence="1">
    <location>
        <begin position="267"/>
        <end position="345"/>
    </location>
</feature>
<comment type="caution">
    <text evidence="2">The sequence shown here is derived from an EMBL/GenBank/DDBJ whole genome shotgun (WGS) entry which is preliminary data.</text>
</comment>
<proteinExistence type="predicted"/>
<feature type="compositionally biased region" description="Basic residues" evidence="1">
    <location>
        <begin position="631"/>
        <end position="643"/>
    </location>
</feature>
<gene>
    <name evidence="2" type="ORF">M0813_11184</name>
</gene>
<reference evidence="2" key="1">
    <citation type="submission" date="2022-08" db="EMBL/GenBank/DDBJ databases">
        <title>Novel sulfate-reducing endosymbionts in the free-living metamonad Anaeramoeba.</title>
        <authorList>
            <person name="Jerlstrom-Hultqvist J."/>
            <person name="Cepicka I."/>
            <person name="Gallot-Lavallee L."/>
            <person name="Salas-Leiva D."/>
            <person name="Curtis B.A."/>
            <person name="Zahonova K."/>
            <person name="Pipaliya S."/>
            <person name="Dacks J."/>
            <person name="Roger A.J."/>
        </authorList>
    </citation>
    <scope>NUCLEOTIDE SEQUENCE</scope>
    <source>
        <strain evidence="2">Schooner1</strain>
    </source>
</reference>
<feature type="compositionally biased region" description="Basic residues" evidence="1">
    <location>
        <begin position="1201"/>
        <end position="1211"/>
    </location>
</feature>
<feature type="region of interest" description="Disordered" evidence="1">
    <location>
        <begin position="543"/>
        <end position="647"/>
    </location>
</feature>
<dbReference type="EMBL" id="JAOAOG010000003">
    <property type="protein sequence ID" value="KAJ6255624.1"/>
    <property type="molecule type" value="Genomic_DNA"/>
</dbReference>
<dbReference type="PANTHER" id="PTHR37516">
    <property type="entry name" value="SCA1 COMPLEX SCAFFOLD PROTEIN SCAA"/>
    <property type="match status" value="1"/>
</dbReference>
<evidence type="ECO:0000313" key="3">
    <source>
        <dbReference type="Proteomes" id="UP001150062"/>
    </source>
</evidence>
<feature type="compositionally biased region" description="Polar residues" evidence="1">
    <location>
        <begin position="334"/>
        <end position="345"/>
    </location>
</feature>
<feature type="compositionally biased region" description="Basic and acidic residues" evidence="1">
    <location>
        <begin position="267"/>
        <end position="307"/>
    </location>
</feature>
<organism evidence="2 3">
    <name type="scientific">Anaeramoeba flamelloides</name>
    <dbReference type="NCBI Taxonomy" id="1746091"/>
    <lineage>
        <taxon>Eukaryota</taxon>
        <taxon>Metamonada</taxon>
        <taxon>Anaeramoebidae</taxon>
        <taxon>Anaeramoeba</taxon>
    </lineage>
</organism>
<dbReference type="Proteomes" id="UP001150062">
    <property type="component" value="Unassembled WGS sequence"/>
</dbReference>
<dbReference type="PANTHER" id="PTHR37516:SF1">
    <property type="entry name" value="SCA1 COMPLEX SCAFFOLD PROTEIN SCAA"/>
    <property type="match status" value="1"/>
</dbReference>
<feature type="compositionally biased region" description="Low complexity" evidence="1">
    <location>
        <begin position="566"/>
        <end position="584"/>
    </location>
</feature>
<evidence type="ECO:0000313" key="2">
    <source>
        <dbReference type="EMBL" id="KAJ6255624.1"/>
    </source>
</evidence>
<feature type="region of interest" description="Disordered" evidence="1">
    <location>
        <begin position="1198"/>
        <end position="1261"/>
    </location>
</feature>
<sequence>MTNPIARAARITRNMSYKIIPKISGFREGYDAPFINVQEYIKPTELEKKQSNNTCVYLDSEGNCYDLNYLPIKKKIKFRNKDFPQFDEYQIANRKDLLQTEQFSQFSQLYNPEPFDSLPKFPEMEDFENYSDFEQAAIEWHSITQKKIGLLQLPQQIGANLYRPPSNLNKKKNQDQSYNILNVEQPSEKETTPKQEETGFLNEKDNQKNEQVQPKESVNLLNDEEFYTLSQQEELEILRYLQTGIVPQLEKNTKTFNNEKINKNEIKKEGNEKEKEKEIENKNKNEEVKKEQENENENEIKKEKNENENENQEEQEQEKEQENTEQDRDDNENTKVNQEKIITNEKNYQEKSEKKMNFYLHSKQPWDTKLIPTEPKPEYYLTFEDYHRACKRWSQILISKLEPIPMHPRQLKEQALLKSYKKTIKKKKKIKRTADLNLDHFHWINKIEHIFKREFKPNYNLSQHKIAPSYFAPKLKSMWKKLPNETKEQISNVFEKIQKKTLLNRKKFNTNYGILLGRYTPTLNKELIMKKIINKKKNQNKIDISKQNNDKRSTNEKNEINVTDEINNAMVTNVTNVTNETNETNETKETKETNEIKNTDNTNNTNGINSTNQKKNNNKKNTENSKEKNKSQKKKRKKKKKNVSKNQCYSILTRNIKKKYKKKRYPNLKKNQKIIFIVPPFEFTKKISWSGFLETKNYKVVAKQYQSFENSSHFQQKYYHYSPYFYQKSLQKENKIILNNFQKQKQCGIDDLIKILTLRQSICKFKIWTMKTPILQKIFSIINQENFNLIISLFNNTNNKNTHIKIVSLISDYLSTQKGIEQILFSIKTKNLEQLYFINYSIYRDNLSTFQIFPYFKEILYYIQMLFNENTTFFLLQEDICLLYYLNLIKNFYSVEKVKKINQNDKLLTSLREKKKDLINKIIISLSKNDCQEIELLFQGLLSKSSTVTTYFLFLFTRIIKIINPVLSNLLLSEKIAFTKFLYKFSTSKFSYTKKASMIMWNFLQHPQLKKYYINYFSENSKFFLKCFFQSKPSHNQKELNEFDKEFKIEKNILQNPKLYEDYQDPERIIQEIKQFGLIGENNNIELTSTLIRSITQFYIPLFNQILNNHSLIDFQTTNLFAGRFGREFIRKIELNLTKNLSNMIFVTRFLSKYLKCLYFLNLIIGPCFAYEGRGVELLTDNDRERWFKPLKSHSSENLKSKAKTKPKLKPKLSSSDLSSKRASLKSNPTPKSGSKDKRVARKSYLKQSPTFPSPDFSPNFTKSKYKSTHLIHSNQQNRSFKKIIYSMKKVSASNSKLSNDPFLDLQLGVHFVKSDVFRFFKLLYRIINQKNPCGKYILDSLKYLLRERTVYLSVYQDSLLFEYLKIFCFNTVDHNSNKKSWKLFYQLIAHHSETLTLLINEDILKKFLMTPNDPIAIAYQAKYFNKLLKIVQINEQRMKKRNKKHYRWYKNEPLKSLLEDRKKFIQYLIKTIWYTRLHLNFKKFDKEFSGYPFIEISNIYNTIMNNNYCSKLLKKLKNHEDYSYGIKFFLRFENLKKSKN</sequence>
<feature type="region of interest" description="Disordered" evidence="1">
    <location>
        <begin position="182"/>
        <end position="217"/>
    </location>
</feature>
<feature type="compositionally biased region" description="Acidic residues" evidence="1">
    <location>
        <begin position="308"/>
        <end position="317"/>
    </location>
</feature>
<feature type="compositionally biased region" description="Basic and acidic residues" evidence="1">
    <location>
        <begin position="585"/>
        <end position="598"/>
    </location>
</feature>
<feature type="compositionally biased region" description="Polar residues" evidence="1">
    <location>
        <begin position="1246"/>
        <end position="1261"/>
    </location>
</feature>
<feature type="compositionally biased region" description="Basic and acidic residues" evidence="1">
    <location>
        <begin position="620"/>
        <end position="630"/>
    </location>
</feature>
<accession>A0ABQ8ZFH6</accession>
<keyword evidence="3" id="KW-1185">Reference proteome</keyword>
<feature type="compositionally biased region" description="Basic and acidic residues" evidence="1">
    <location>
        <begin position="548"/>
        <end position="559"/>
    </location>
</feature>
<dbReference type="InterPro" id="IPR037474">
    <property type="entry name" value="ScaA"/>
</dbReference>
<name>A0ABQ8ZFH6_9EUKA</name>
<feature type="compositionally biased region" description="Low complexity" evidence="1">
    <location>
        <begin position="599"/>
        <end position="615"/>
    </location>
</feature>